<sequence>MEDAMDWIASWHRNTRSCSHSNESERQQHINSPSSHTHGCKCVSRICTRDAFTEVRLRDMSHECVDPNCAVAFVSNKLWGRSEMKLREACFNVPYLHGCRHFQCL</sequence>
<feature type="region of interest" description="Disordered" evidence="1">
    <location>
        <begin position="15"/>
        <end position="39"/>
    </location>
</feature>
<reference evidence="2" key="2">
    <citation type="journal article" date="2015" name="Data Brief">
        <title>Shoot transcriptome of the giant reed, Arundo donax.</title>
        <authorList>
            <person name="Barrero R.A."/>
            <person name="Guerrero F.D."/>
            <person name="Moolhuijzen P."/>
            <person name="Goolsby J.A."/>
            <person name="Tidwell J."/>
            <person name="Bellgard S.E."/>
            <person name="Bellgard M.I."/>
        </authorList>
    </citation>
    <scope>NUCLEOTIDE SEQUENCE</scope>
    <source>
        <tissue evidence="2">Shoot tissue taken approximately 20 cm above the soil surface</tissue>
    </source>
</reference>
<organism evidence="2">
    <name type="scientific">Arundo donax</name>
    <name type="common">Giant reed</name>
    <name type="synonym">Donax arundinaceus</name>
    <dbReference type="NCBI Taxonomy" id="35708"/>
    <lineage>
        <taxon>Eukaryota</taxon>
        <taxon>Viridiplantae</taxon>
        <taxon>Streptophyta</taxon>
        <taxon>Embryophyta</taxon>
        <taxon>Tracheophyta</taxon>
        <taxon>Spermatophyta</taxon>
        <taxon>Magnoliopsida</taxon>
        <taxon>Liliopsida</taxon>
        <taxon>Poales</taxon>
        <taxon>Poaceae</taxon>
        <taxon>PACMAD clade</taxon>
        <taxon>Arundinoideae</taxon>
        <taxon>Arundineae</taxon>
        <taxon>Arundo</taxon>
    </lineage>
</organism>
<name>A0A0A9FP87_ARUDO</name>
<dbReference type="EMBL" id="GBRH01185785">
    <property type="protein sequence ID" value="JAE12111.1"/>
    <property type="molecule type" value="Transcribed_RNA"/>
</dbReference>
<accession>A0A0A9FP87</accession>
<proteinExistence type="predicted"/>
<dbReference type="AlphaFoldDB" id="A0A0A9FP87"/>
<reference evidence="2" key="1">
    <citation type="submission" date="2014-09" db="EMBL/GenBank/DDBJ databases">
        <authorList>
            <person name="Magalhaes I.L.F."/>
            <person name="Oliveira U."/>
            <person name="Santos F.R."/>
            <person name="Vidigal T.H.D.A."/>
            <person name="Brescovit A.D."/>
            <person name="Santos A.J."/>
        </authorList>
    </citation>
    <scope>NUCLEOTIDE SEQUENCE</scope>
    <source>
        <tissue evidence="2">Shoot tissue taken approximately 20 cm above the soil surface</tissue>
    </source>
</reference>
<evidence type="ECO:0000313" key="2">
    <source>
        <dbReference type="EMBL" id="JAE12111.1"/>
    </source>
</evidence>
<evidence type="ECO:0000256" key="1">
    <source>
        <dbReference type="SAM" id="MobiDB-lite"/>
    </source>
</evidence>
<protein>
    <submittedName>
        <fullName evidence="2">Uncharacterized protein</fullName>
    </submittedName>
</protein>